<dbReference type="Pfam" id="PF00152">
    <property type="entry name" value="tRNA-synt_2"/>
    <property type="match status" value="1"/>
</dbReference>
<proteinExistence type="predicted"/>
<keyword evidence="2" id="KW-0547">Nucleotide-binding</keyword>
<dbReference type="GO" id="GO:0005524">
    <property type="term" value="F:ATP binding"/>
    <property type="evidence" value="ECO:0007669"/>
    <property type="project" value="InterPro"/>
</dbReference>
<reference evidence="5" key="1">
    <citation type="submission" date="2018-06" db="EMBL/GenBank/DDBJ databases">
        <authorList>
            <consortium name="Pathogen Informatics"/>
        </authorList>
    </citation>
    <scope>NUCLEOTIDE SEQUENCE [LARGE SCALE GENOMIC DNA]</scope>
    <source>
        <strain evidence="5">NCTC10124</strain>
    </source>
</reference>
<evidence type="ECO:0000313" key="4">
    <source>
        <dbReference type="EMBL" id="SYV92969.1"/>
    </source>
</evidence>
<evidence type="ECO:0000256" key="2">
    <source>
        <dbReference type="ARBA" id="ARBA00022741"/>
    </source>
</evidence>
<name>A0A3B0P8U4_MYCSY</name>
<organism evidence="4 5">
    <name type="scientific">Mycoplasmopsis synoviae</name>
    <name type="common">Mycoplasma synoviae</name>
    <dbReference type="NCBI Taxonomy" id="2109"/>
    <lineage>
        <taxon>Bacteria</taxon>
        <taxon>Bacillati</taxon>
        <taxon>Mycoplasmatota</taxon>
        <taxon>Mycoplasmoidales</taxon>
        <taxon>Metamycoplasmataceae</taxon>
        <taxon>Mycoplasmopsis</taxon>
    </lineage>
</organism>
<keyword evidence="3" id="KW-0067">ATP-binding</keyword>
<dbReference type="InterPro" id="IPR045864">
    <property type="entry name" value="aa-tRNA-synth_II/BPL/LPL"/>
</dbReference>
<dbReference type="Proteomes" id="UP000259328">
    <property type="component" value="Chromosome"/>
</dbReference>
<dbReference type="SUPFAM" id="SSF55681">
    <property type="entry name" value="Class II aaRS and biotin synthetases"/>
    <property type="match status" value="1"/>
</dbReference>
<dbReference type="EMBL" id="LS991953">
    <property type="protein sequence ID" value="SYV92969.1"/>
    <property type="molecule type" value="Genomic_DNA"/>
</dbReference>
<evidence type="ECO:0000256" key="1">
    <source>
        <dbReference type="ARBA" id="ARBA00022598"/>
    </source>
</evidence>
<dbReference type="Gene3D" id="3.30.930.10">
    <property type="entry name" value="Bira Bifunctional Protein, Domain 2"/>
    <property type="match status" value="1"/>
</dbReference>
<dbReference type="GO" id="GO:0004812">
    <property type="term" value="F:aminoacyl-tRNA ligase activity"/>
    <property type="evidence" value="ECO:0007669"/>
    <property type="project" value="InterPro"/>
</dbReference>
<evidence type="ECO:0000313" key="5">
    <source>
        <dbReference type="Proteomes" id="UP000259328"/>
    </source>
</evidence>
<dbReference type="InterPro" id="IPR004364">
    <property type="entry name" value="Aa-tRNA-synt_II"/>
</dbReference>
<dbReference type="RefSeq" id="WP_225249098.1">
    <property type="nucleotide sequence ID" value="NZ_CP079705.1"/>
</dbReference>
<dbReference type="GO" id="GO:0006418">
    <property type="term" value="P:tRNA aminoacylation for protein translation"/>
    <property type="evidence" value="ECO:0007669"/>
    <property type="project" value="InterPro"/>
</dbReference>
<evidence type="ECO:0000256" key="3">
    <source>
        <dbReference type="ARBA" id="ARBA00022840"/>
    </source>
</evidence>
<keyword evidence="1" id="KW-0436">Ligase</keyword>
<dbReference type="AlphaFoldDB" id="A0A3B0P8U4"/>
<accession>A0A3B0P8U4</accession>
<gene>
    <name evidence="4" type="ORF">NCTC10124_00697</name>
</gene>
<protein>
    <submittedName>
        <fullName evidence="4">Asparagine synthetase A</fullName>
    </submittedName>
</protein>
<sequence>MKLESELETSGFGLGLERLVLFIIDEKDIRNVQLLPRETDRELLP</sequence>